<feature type="repeat" description="WD" evidence="3">
    <location>
        <begin position="137"/>
        <end position="178"/>
    </location>
</feature>
<proteinExistence type="predicted"/>
<feature type="repeat" description="WD" evidence="3">
    <location>
        <begin position="47"/>
        <end position="88"/>
    </location>
</feature>
<dbReference type="SUPFAM" id="SSF50978">
    <property type="entry name" value="WD40 repeat-like"/>
    <property type="match status" value="1"/>
</dbReference>
<keyword evidence="1 3" id="KW-0853">WD repeat</keyword>
<dbReference type="SMART" id="SM00320">
    <property type="entry name" value="WD40"/>
    <property type="match status" value="7"/>
</dbReference>
<comment type="caution">
    <text evidence="4">The sequence shown here is derived from an EMBL/GenBank/DDBJ whole genome shotgun (WGS) entry which is preliminary data.</text>
</comment>
<protein>
    <recommendedName>
        <fullName evidence="6">Vegetative incompatibility protein HET-E-1 [Podospora anserina]</fullName>
    </recommendedName>
</protein>
<dbReference type="PANTHER" id="PTHR22847">
    <property type="entry name" value="WD40 REPEAT PROTEIN"/>
    <property type="match status" value="1"/>
</dbReference>
<evidence type="ECO:0000256" key="3">
    <source>
        <dbReference type="PROSITE-ProRule" id="PRU00221"/>
    </source>
</evidence>
<feature type="repeat" description="WD" evidence="3">
    <location>
        <begin position="4"/>
        <end position="45"/>
    </location>
</feature>
<dbReference type="EMBL" id="CAJNJQ010001649">
    <property type="protein sequence ID" value="CAE7145491.1"/>
    <property type="molecule type" value="Genomic_DNA"/>
</dbReference>
<evidence type="ECO:0000256" key="1">
    <source>
        <dbReference type="ARBA" id="ARBA00022574"/>
    </source>
</evidence>
<dbReference type="InterPro" id="IPR020472">
    <property type="entry name" value="WD40_PAC1"/>
</dbReference>
<dbReference type="GO" id="GO:1990234">
    <property type="term" value="C:transferase complex"/>
    <property type="evidence" value="ECO:0007669"/>
    <property type="project" value="UniProtKB-ARBA"/>
</dbReference>
<evidence type="ECO:0000256" key="2">
    <source>
        <dbReference type="ARBA" id="ARBA00022737"/>
    </source>
</evidence>
<dbReference type="Pfam" id="PF00400">
    <property type="entry name" value="WD40"/>
    <property type="match status" value="7"/>
</dbReference>
<dbReference type="PROSITE" id="PS00678">
    <property type="entry name" value="WD_REPEATS_1"/>
    <property type="match status" value="5"/>
</dbReference>
<feature type="repeat" description="WD" evidence="3">
    <location>
        <begin position="180"/>
        <end position="221"/>
    </location>
</feature>
<dbReference type="AlphaFoldDB" id="A0A8H3E1V2"/>
<organism evidence="4 5">
    <name type="scientific">Rhizoctonia solani</name>
    <dbReference type="NCBI Taxonomy" id="456999"/>
    <lineage>
        <taxon>Eukaryota</taxon>
        <taxon>Fungi</taxon>
        <taxon>Dikarya</taxon>
        <taxon>Basidiomycota</taxon>
        <taxon>Agaricomycotina</taxon>
        <taxon>Agaricomycetes</taxon>
        <taxon>Cantharellales</taxon>
        <taxon>Ceratobasidiaceae</taxon>
        <taxon>Rhizoctonia</taxon>
    </lineage>
</organism>
<feature type="repeat" description="WD" evidence="3">
    <location>
        <begin position="265"/>
        <end position="295"/>
    </location>
</feature>
<dbReference type="InterPro" id="IPR019775">
    <property type="entry name" value="WD40_repeat_CS"/>
</dbReference>
<dbReference type="PROSITE" id="PS50294">
    <property type="entry name" value="WD_REPEATS_REGION"/>
    <property type="match status" value="6"/>
</dbReference>
<dbReference type="InterPro" id="IPR001680">
    <property type="entry name" value="WD40_rpt"/>
</dbReference>
<evidence type="ECO:0000313" key="4">
    <source>
        <dbReference type="EMBL" id="CAE7145491.1"/>
    </source>
</evidence>
<sequence>MVVHKSHTNVVELVAFSPDGKSVASGSWDKTVRMWDTQSSSSIGESLRGHSHWVNSVSFSPLGNLIASGSSDRTICLWDTKTRQQSGVLQGNNPFLSIAFSPDARLIASGYGGDFGPTTNSVQLWDVEKRNTTSRPFMGHTGNIRSVSFSPDGARLVSGSYDKTIGVWDVERGVNIVGPLKGHTGYVRSTAFSPDGAQIVSCSFDGTIRFWDARNGRMVGEPYTGHSNSVWSVAFSPCGIYVASGASNSTIRLWDIRTGRQVDLFEEHSNAVTSVAFSPCGQYIASGSYDFKVIIRKVLEDEPNLDDVGPWISTPDINTTISGPSKVIEQSGEVAVTGDDSLTYTDNLPEANRTLADGSVQDSRNQPTVITYFHIHGRFYYFDNCQRLYSDDGALIYDGSSRSFTEEHPGLTFYLNEAPFRLDPDGLWSQERRLGVIW</sequence>
<reference evidence="4" key="1">
    <citation type="submission" date="2021-01" db="EMBL/GenBank/DDBJ databases">
        <authorList>
            <person name="Kaushik A."/>
        </authorList>
    </citation>
    <scope>NUCLEOTIDE SEQUENCE</scope>
    <source>
        <strain evidence="4">AG5</strain>
    </source>
</reference>
<dbReference type="PRINTS" id="PR00320">
    <property type="entry name" value="GPROTEINBRPT"/>
</dbReference>
<dbReference type="PROSITE" id="PS50082">
    <property type="entry name" value="WD_REPEATS_2"/>
    <property type="match status" value="6"/>
</dbReference>
<accession>A0A8H3E1V2</accession>
<evidence type="ECO:0000313" key="5">
    <source>
        <dbReference type="Proteomes" id="UP000663827"/>
    </source>
</evidence>
<name>A0A8H3E1V2_9AGAM</name>
<dbReference type="InterPro" id="IPR036322">
    <property type="entry name" value="WD40_repeat_dom_sf"/>
</dbReference>
<gene>
    <name evidence="4" type="ORF">RDB_LOCUS80667</name>
</gene>
<dbReference type="Gene3D" id="2.130.10.10">
    <property type="entry name" value="YVTN repeat-like/Quinoprotein amine dehydrogenase"/>
    <property type="match status" value="3"/>
</dbReference>
<dbReference type="PANTHER" id="PTHR22847:SF637">
    <property type="entry name" value="WD REPEAT DOMAIN 5B"/>
    <property type="match status" value="1"/>
</dbReference>
<feature type="repeat" description="WD" evidence="3">
    <location>
        <begin position="223"/>
        <end position="264"/>
    </location>
</feature>
<evidence type="ECO:0008006" key="6">
    <source>
        <dbReference type="Google" id="ProtNLM"/>
    </source>
</evidence>
<dbReference type="CDD" id="cd00200">
    <property type="entry name" value="WD40"/>
    <property type="match status" value="1"/>
</dbReference>
<keyword evidence="2" id="KW-0677">Repeat</keyword>
<dbReference type="Proteomes" id="UP000663827">
    <property type="component" value="Unassembled WGS sequence"/>
</dbReference>
<dbReference type="InterPro" id="IPR015943">
    <property type="entry name" value="WD40/YVTN_repeat-like_dom_sf"/>
</dbReference>